<protein>
    <submittedName>
        <fullName evidence="2">Uncharacterized protein</fullName>
    </submittedName>
</protein>
<dbReference type="PANTHER" id="PTHR33116">
    <property type="entry name" value="REVERSE TRANSCRIPTASE ZINC-BINDING DOMAIN-CONTAINING PROTEIN-RELATED-RELATED"/>
    <property type="match status" value="1"/>
</dbReference>
<feature type="region of interest" description="Disordered" evidence="1">
    <location>
        <begin position="437"/>
        <end position="466"/>
    </location>
</feature>
<dbReference type="Proteomes" id="UP001633002">
    <property type="component" value="Unassembled WGS sequence"/>
</dbReference>
<gene>
    <name evidence="2" type="ORF">R1sor_015043</name>
</gene>
<feature type="compositionally biased region" description="Low complexity" evidence="1">
    <location>
        <begin position="437"/>
        <end position="452"/>
    </location>
</feature>
<reference evidence="2 3" key="1">
    <citation type="submission" date="2024-09" db="EMBL/GenBank/DDBJ databases">
        <title>Chromosome-scale assembly of Riccia sorocarpa.</title>
        <authorList>
            <person name="Paukszto L."/>
        </authorList>
    </citation>
    <scope>NUCLEOTIDE SEQUENCE [LARGE SCALE GENOMIC DNA]</scope>
    <source>
        <strain evidence="2">LP-2024</strain>
        <tissue evidence="2">Aerial parts of the thallus</tissue>
    </source>
</reference>
<keyword evidence="3" id="KW-1185">Reference proteome</keyword>
<evidence type="ECO:0000256" key="1">
    <source>
        <dbReference type="SAM" id="MobiDB-lite"/>
    </source>
</evidence>
<organism evidence="2 3">
    <name type="scientific">Riccia sorocarpa</name>
    <dbReference type="NCBI Taxonomy" id="122646"/>
    <lineage>
        <taxon>Eukaryota</taxon>
        <taxon>Viridiplantae</taxon>
        <taxon>Streptophyta</taxon>
        <taxon>Embryophyta</taxon>
        <taxon>Marchantiophyta</taxon>
        <taxon>Marchantiopsida</taxon>
        <taxon>Marchantiidae</taxon>
        <taxon>Marchantiales</taxon>
        <taxon>Ricciaceae</taxon>
        <taxon>Riccia</taxon>
    </lineage>
</organism>
<evidence type="ECO:0000313" key="2">
    <source>
        <dbReference type="EMBL" id="KAL3688734.1"/>
    </source>
</evidence>
<name>A0ABD3HF04_9MARC</name>
<proteinExistence type="predicted"/>
<dbReference type="AlphaFoldDB" id="A0ABD3HF04"/>
<dbReference type="EMBL" id="JBJQOH010000004">
    <property type="protein sequence ID" value="KAL3688734.1"/>
    <property type="molecule type" value="Genomic_DNA"/>
</dbReference>
<dbReference type="PANTHER" id="PTHR33116:SF78">
    <property type="entry name" value="OS12G0587133 PROTEIN"/>
    <property type="match status" value="1"/>
</dbReference>
<evidence type="ECO:0000313" key="3">
    <source>
        <dbReference type="Proteomes" id="UP001633002"/>
    </source>
</evidence>
<accession>A0ABD3HF04</accession>
<comment type="caution">
    <text evidence="2">The sequence shown here is derived from an EMBL/GenBank/DDBJ whole genome shotgun (WGS) entry which is preliminary data.</text>
</comment>
<sequence length="483" mass="55546">MEQRLGHWSSSFLSWNSRVVLLKHVLLAIPTYHMLMVGMNPKAGKELEAICKCFLWGSTEHGRRKKPLIAWERIIRPKYQEGLGFLSLVERANSLQMRYITQIIDGREVAWVHIMRQLISRYAIVGGRRAERGAWSAGDIRVAGKRIPLSKYKFPNNLLKVWKQAGKYLQMKSGELILPSWLPITMLRQIHVMQRSTFEIDFQFVIILARRLNIHSIGQLRRRSNGDLNISAIEGKIRLLGFEHVIGPDVLTWIEEWQIAEGELSQMPVWEWSDGQSPRLTWTRTPKDGVHSGDLQCLTLELEDRREWVTHCCGLEGNPSFIQLIDRALKLHHSTPGCMVLVASYCTMVWNDRNKMVFENKQDRFPLYQMAKSISDDINSIWRHTHGEEADRRRRQHDQLCTTAVVKAREIQDRRTCVNRLVNDWVRANGNVVTSSSAAIEETSMSSSSYSDGDTETGSEDTSNTEVVIDLSTDTNLLLHDED</sequence>